<dbReference type="InterPro" id="IPR041459">
    <property type="entry name" value="MPTase-PolyVal"/>
</dbReference>
<evidence type="ECO:0008006" key="5">
    <source>
        <dbReference type="Google" id="ProtNLM"/>
    </source>
</evidence>
<reference evidence="3 4" key="1">
    <citation type="submission" date="2014-03" db="EMBL/GenBank/DDBJ databases">
        <title>Bradyrhizobium valentinum sp. nov., isolated from effective nodules of Lupinus mariae-josephae, a lupine endemic of basic-lime soils in Eastern Spain.</title>
        <authorList>
            <person name="Duran D."/>
            <person name="Rey L."/>
            <person name="Navarro A."/>
            <person name="Busquets A."/>
            <person name="Imperial J."/>
            <person name="Ruiz-Argueso T."/>
        </authorList>
    </citation>
    <scope>NUCLEOTIDE SEQUENCE [LARGE SCALE GENOMIC DNA]</scope>
    <source>
        <strain evidence="3 4">PAC68</strain>
    </source>
</reference>
<evidence type="ECO:0000313" key="4">
    <source>
        <dbReference type="Proteomes" id="UP000050863"/>
    </source>
</evidence>
<feature type="domain" description="N-terminal" evidence="1">
    <location>
        <begin position="2"/>
        <end position="65"/>
    </location>
</feature>
<proteinExistence type="predicted"/>
<protein>
    <recommendedName>
        <fullName evidence="5">Polyvalent protein metallopeptidase domain-containing protein</fullName>
    </recommendedName>
</protein>
<organism evidence="3 4">
    <name type="scientific">Bradyrhizobium jicamae</name>
    <dbReference type="NCBI Taxonomy" id="280332"/>
    <lineage>
        <taxon>Bacteria</taxon>
        <taxon>Pseudomonadati</taxon>
        <taxon>Pseudomonadota</taxon>
        <taxon>Alphaproteobacteria</taxon>
        <taxon>Hyphomicrobiales</taxon>
        <taxon>Nitrobacteraceae</taxon>
        <taxon>Bradyrhizobium</taxon>
    </lineage>
</organism>
<name>A0A0R3KJ74_9BRAD</name>
<feature type="domain" description="Polyvalent protein metallopeptidase" evidence="2">
    <location>
        <begin position="96"/>
        <end position="217"/>
    </location>
</feature>
<dbReference type="GO" id="GO:0003697">
    <property type="term" value="F:single-stranded DNA binding"/>
    <property type="evidence" value="ECO:0007669"/>
    <property type="project" value="InterPro"/>
</dbReference>
<gene>
    <name evidence="3" type="ORF">CQ12_38685</name>
</gene>
<comment type="caution">
    <text evidence="3">The sequence shown here is derived from an EMBL/GenBank/DDBJ whole genome shotgun (WGS) entry which is preliminary data.</text>
</comment>
<dbReference type="Pfam" id="PF08401">
    <property type="entry name" value="ArdcN"/>
    <property type="match status" value="1"/>
</dbReference>
<evidence type="ECO:0000259" key="1">
    <source>
        <dbReference type="Pfam" id="PF08401"/>
    </source>
</evidence>
<keyword evidence="4" id="KW-1185">Reference proteome</keyword>
<dbReference type="Proteomes" id="UP000050863">
    <property type="component" value="Unassembled WGS sequence"/>
</dbReference>
<evidence type="ECO:0000259" key="2">
    <source>
        <dbReference type="Pfam" id="PF18818"/>
    </source>
</evidence>
<dbReference type="Pfam" id="PF18818">
    <property type="entry name" value="MPTase-PolyVal"/>
    <property type="match status" value="1"/>
</dbReference>
<dbReference type="EMBL" id="LLXZ01000206">
    <property type="protein sequence ID" value="KRQ95514.1"/>
    <property type="molecule type" value="Genomic_DNA"/>
</dbReference>
<dbReference type="STRING" id="280332.CQ12_38685"/>
<dbReference type="InterPro" id="IPR013610">
    <property type="entry name" value="ArdC_N"/>
</dbReference>
<evidence type="ECO:0000313" key="3">
    <source>
        <dbReference type="EMBL" id="KRQ95514.1"/>
    </source>
</evidence>
<sequence length="238" mass="26667">MAQAAGYRTPRFLTFKQALELRGNVRKGERGIKVYFVKQLQVRGSVADDATATRLIPMMREYTVFNVDQCENLPDSINTGKPMRVRNPDTRDEVPDAFLGSTRADIREGHGEACYIPSRDFISMPAFAGFKGADHFYNVAFHELTHWTGHKARLGRDLKNRFGSRNYAAEELIAELGAAFLCAEFRFDGDVRNAGYIASWIELLKADKRAFFTACSQASRAADYLRALALAEPAERAA</sequence>
<dbReference type="AlphaFoldDB" id="A0A0R3KJ74"/>
<accession>A0A0R3KJ74</accession>